<dbReference type="AlphaFoldDB" id="D6SQB3"/>
<evidence type="ECO:0000256" key="2">
    <source>
        <dbReference type="ARBA" id="ARBA00023235"/>
    </source>
</evidence>
<dbReference type="InterPro" id="IPR042092">
    <property type="entry name" value="PsdUridine_s_RsuA/RluB/E/F_cat"/>
</dbReference>
<comment type="caution">
    <text evidence="6">The sequence shown here is derived from an EMBL/GenBank/DDBJ whole genome shotgun (WGS) entry which is preliminary data.</text>
</comment>
<dbReference type="Proteomes" id="UP000005496">
    <property type="component" value="Unassembled WGS sequence"/>
</dbReference>
<dbReference type="EC" id="5.4.99.-" evidence="4"/>
<dbReference type="GO" id="GO:0000455">
    <property type="term" value="P:enzyme-directed rRNA pseudouridine synthesis"/>
    <property type="evidence" value="ECO:0007669"/>
    <property type="project" value="UniProtKB-ARBA"/>
</dbReference>
<dbReference type="Gene3D" id="3.30.70.580">
    <property type="entry name" value="Pseudouridine synthase I, catalytic domain, N-terminal subdomain"/>
    <property type="match status" value="1"/>
</dbReference>
<dbReference type="PROSITE" id="PS50889">
    <property type="entry name" value="S4"/>
    <property type="match status" value="1"/>
</dbReference>
<dbReference type="InterPro" id="IPR036986">
    <property type="entry name" value="S4_RNA-bd_sf"/>
</dbReference>
<evidence type="ECO:0000259" key="5">
    <source>
        <dbReference type="SMART" id="SM00363"/>
    </source>
</evidence>
<dbReference type="InterPro" id="IPR018496">
    <property type="entry name" value="PsdUridine_synth_RsuA/RluB_CS"/>
</dbReference>
<dbReference type="InterPro" id="IPR020094">
    <property type="entry name" value="TruA/RsuA/RluB/E/F_N"/>
</dbReference>
<dbReference type="eggNOG" id="COG1187">
    <property type="taxonomic scope" value="Bacteria"/>
</dbReference>
<dbReference type="EMBL" id="ACJN02000002">
    <property type="protein sequence ID" value="EFI34939.1"/>
    <property type="molecule type" value="Genomic_DNA"/>
</dbReference>
<dbReference type="InterPro" id="IPR020103">
    <property type="entry name" value="PsdUridine_synth_cat_dom_sf"/>
</dbReference>
<dbReference type="FunFam" id="3.10.290.10:FF:000003">
    <property type="entry name" value="Pseudouridine synthase"/>
    <property type="match status" value="1"/>
</dbReference>
<organism evidence="6 7">
    <name type="scientific">Desulfonatronospira thiodismutans ASO3-1</name>
    <dbReference type="NCBI Taxonomy" id="555779"/>
    <lineage>
        <taxon>Bacteria</taxon>
        <taxon>Pseudomonadati</taxon>
        <taxon>Thermodesulfobacteriota</taxon>
        <taxon>Desulfovibrionia</taxon>
        <taxon>Desulfovibrionales</taxon>
        <taxon>Desulfonatronovibrionaceae</taxon>
        <taxon>Desulfonatronospira</taxon>
    </lineage>
</organism>
<dbReference type="PANTHER" id="PTHR47683:SF2">
    <property type="entry name" value="RNA-BINDING S4 DOMAIN-CONTAINING PROTEIN"/>
    <property type="match status" value="1"/>
</dbReference>
<dbReference type="Gene3D" id="3.10.290.10">
    <property type="entry name" value="RNA-binding S4 domain"/>
    <property type="match status" value="1"/>
</dbReference>
<proteinExistence type="inferred from homology"/>
<gene>
    <name evidence="6" type="ORF">Dthio_PD2331</name>
</gene>
<dbReference type="InterPro" id="IPR002942">
    <property type="entry name" value="S4_RNA-bd"/>
</dbReference>
<evidence type="ECO:0000256" key="3">
    <source>
        <dbReference type="PROSITE-ProRule" id="PRU00182"/>
    </source>
</evidence>
<dbReference type="GO" id="GO:0120159">
    <property type="term" value="F:rRNA pseudouridine synthase activity"/>
    <property type="evidence" value="ECO:0007669"/>
    <property type="project" value="UniProtKB-ARBA"/>
</dbReference>
<dbReference type="NCBIfam" id="TIGR00093">
    <property type="entry name" value="pseudouridine synthase"/>
    <property type="match status" value="1"/>
</dbReference>
<keyword evidence="2 4" id="KW-0413">Isomerase</keyword>
<accession>D6SQB3</accession>
<feature type="domain" description="RNA-binding S4" evidence="5">
    <location>
        <begin position="5"/>
        <end position="65"/>
    </location>
</feature>
<sequence>MSREMRLNKALARAGICSRRRADGLVFSGRVKVNDEVVREPGIRVDPEKDSIIVDGRPVKIETEQERELVHVMLNKPVQVVTTTSDPGGRAKVTDLLPDRLRRMRLFPVGRLDYFSRGLLILTNDGDLAHSLTHPSRKIPKVYRVKMRGDLSKKKLQIMRRGMVLSEGEKLAPVEVKILQQTRDSVLAEMTLVQGINRQIRRMCRDLDMVVLSLVRIRQGPLALGELKPGEWRYLEPGEVSQLRKWSSRTNHPQPLLNQGGG</sequence>
<dbReference type="Gene3D" id="3.30.70.1560">
    <property type="entry name" value="Alpha-L RNA-binding motif"/>
    <property type="match status" value="1"/>
</dbReference>
<dbReference type="CDD" id="cd02870">
    <property type="entry name" value="PseudoU_synth_RsuA_like"/>
    <property type="match status" value="1"/>
</dbReference>
<reference evidence="6" key="1">
    <citation type="submission" date="2010-05" db="EMBL/GenBank/DDBJ databases">
        <title>The draft genome of Desulfonatronospira thiodismutans ASO3-1.</title>
        <authorList>
            <consortium name="US DOE Joint Genome Institute (JGI-PGF)"/>
            <person name="Lucas S."/>
            <person name="Copeland A."/>
            <person name="Lapidus A."/>
            <person name="Cheng J.-F."/>
            <person name="Bruce D."/>
            <person name="Goodwin L."/>
            <person name="Pitluck S."/>
            <person name="Chertkov O."/>
            <person name="Brettin T."/>
            <person name="Detter J.C."/>
            <person name="Han C."/>
            <person name="Land M.L."/>
            <person name="Hauser L."/>
            <person name="Kyrpides N."/>
            <person name="Mikhailova N."/>
            <person name="Muyzer G."/>
            <person name="Woyke T."/>
        </authorList>
    </citation>
    <scope>NUCLEOTIDE SEQUENCE [LARGE SCALE GENOMIC DNA]</scope>
    <source>
        <strain evidence="6">ASO3-1</strain>
    </source>
</reference>
<dbReference type="Pfam" id="PF01479">
    <property type="entry name" value="S4"/>
    <property type="match status" value="1"/>
</dbReference>
<dbReference type="InterPro" id="IPR006145">
    <property type="entry name" value="PsdUridine_synth_RsuA/RluA"/>
</dbReference>
<keyword evidence="3" id="KW-0694">RNA-binding</keyword>
<dbReference type="GO" id="GO:0003723">
    <property type="term" value="F:RNA binding"/>
    <property type="evidence" value="ECO:0007669"/>
    <property type="project" value="UniProtKB-KW"/>
</dbReference>
<protein>
    <recommendedName>
        <fullName evidence="4">Pseudouridine synthase</fullName>
        <ecNumber evidence="4">5.4.99.-</ecNumber>
    </recommendedName>
</protein>
<dbReference type="SMART" id="SM00363">
    <property type="entry name" value="S4"/>
    <property type="match status" value="1"/>
</dbReference>
<dbReference type="InterPro" id="IPR000748">
    <property type="entry name" value="PsdUridine_synth_RsuA/RluB/E/F"/>
</dbReference>
<dbReference type="CDD" id="cd00165">
    <property type="entry name" value="S4"/>
    <property type="match status" value="1"/>
</dbReference>
<dbReference type="PANTHER" id="PTHR47683">
    <property type="entry name" value="PSEUDOURIDINE SYNTHASE FAMILY PROTEIN-RELATED"/>
    <property type="match status" value="1"/>
</dbReference>
<comment type="similarity">
    <text evidence="1 4">Belongs to the pseudouridine synthase RsuA family.</text>
</comment>
<keyword evidence="7" id="KW-1185">Reference proteome</keyword>
<dbReference type="Pfam" id="PF00849">
    <property type="entry name" value="PseudoU_synth_2"/>
    <property type="match status" value="1"/>
</dbReference>
<evidence type="ECO:0000313" key="6">
    <source>
        <dbReference type="EMBL" id="EFI34939.1"/>
    </source>
</evidence>
<evidence type="ECO:0000256" key="1">
    <source>
        <dbReference type="ARBA" id="ARBA00008348"/>
    </source>
</evidence>
<evidence type="ECO:0000313" key="7">
    <source>
        <dbReference type="Proteomes" id="UP000005496"/>
    </source>
</evidence>
<evidence type="ECO:0000256" key="4">
    <source>
        <dbReference type="RuleBase" id="RU003887"/>
    </source>
</evidence>
<dbReference type="SUPFAM" id="SSF55174">
    <property type="entry name" value="Alpha-L RNA-binding motif"/>
    <property type="match status" value="1"/>
</dbReference>
<name>D6SQB3_9BACT</name>
<dbReference type="PROSITE" id="PS01149">
    <property type="entry name" value="PSI_RSU"/>
    <property type="match status" value="1"/>
</dbReference>
<dbReference type="InterPro" id="IPR050343">
    <property type="entry name" value="RsuA_PseudoU_synthase"/>
</dbReference>
<dbReference type="SUPFAM" id="SSF55120">
    <property type="entry name" value="Pseudouridine synthase"/>
    <property type="match status" value="1"/>
</dbReference>